<dbReference type="Proteomes" id="UP000218811">
    <property type="component" value="Unassembled WGS sequence"/>
</dbReference>
<gene>
    <name evidence="1" type="ORF">WOLCODRAFT_139343</name>
</gene>
<dbReference type="PANTHER" id="PTHR39596:SF2">
    <property type="entry name" value="HET DOMAIN PROTEIN (AFU_ORTHOLOGUE AFUA_1G17550)-RELATED"/>
    <property type="match status" value="1"/>
</dbReference>
<keyword evidence="2" id="KW-1185">Reference proteome</keyword>
<dbReference type="STRING" id="742152.A0A2H3JS27"/>
<dbReference type="AlphaFoldDB" id="A0A2H3JS27"/>
<reference evidence="1 2" key="1">
    <citation type="journal article" date="2012" name="Science">
        <title>The Paleozoic origin of enzymatic lignin decomposition reconstructed from 31 fungal genomes.</title>
        <authorList>
            <person name="Floudas D."/>
            <person name="Binder M."/>
            <person name="Riley R."/>
            <person name="Barry K."/>
            <person name="Blanchette R.A."/>
            <person name="Henrissat B."/>
            <person name="Martinez A.T."/>
            <person name="Otillar R."/>
            <person name="Spatafora J.W."/>
            <person name="Yadav J.S."/>
            <person name="Aerts A."/>
            <person name="Benoit I."/>
            <person name="Boyd A."/>
            <person name="Carlson A."/>
            <person name="Copeland A."/>
            <person name="Coutinho P.M."/>
            <person name="de Vries R.P."/>
            <person name="Ferreira P."/>
            <person name="Findley K."/>
            <person name="Foster B."/>
            <person name="Gaskell J."/>
            <person name="Glotzer D."/>
            <person name="Gorecki P."/>
            <person name="Heitman J."/>
            <person name="Hesse C."/>
            <person name="Hori C."/>
            <person name="Igarashi K."/>
            <person name="Jurgens J.A."/>
            <person name="Kallen N."/>
            <person name="Kersten P."/>
            <person name="Kohler A."/>
            <person name="Kuees U."/>
            <person name="Kumar T.K.A."/>
            <person name="Kuo A."/>
            <person name="LaButti K."/>
            <person name="Larrondo L.F."/>
            <person name="Lindquist E."/>
            <person name="Ling A."/>
            <person name="Lombard V."/>
            <person name="Lucas S."/>
            <person name="Lundell T."/>
            <person name="Martin R."/>
            <person name="McLaughlin D.J."/>
            <person name="Morgenstern I."/>
            <person name="Morin E."/>
            <person name="Murat C."/>
            <person name="Nagy L.G."/>
            <person name="Nolan M."/>
            <person name="Ohm R.A."/>
            <person name="Patyshakuliyeva A."/>
            <person name="Rokas A."/>
            <person name="Ruiz-Duenas F.J."/>
            <person name="Sabat G."/>
            <person name="Salamov A."/>
            <person name="Samejima M."/>
            <person name="Schmutz J."/>
            <person name="Slot J.C."/>
            <person name="St John F."/>
            <person name="Stenlid J."/>
            <person name="Sun H."/>
            <person name="Sun S."/>
            <person name="Syed K."/>
            <person name="Tsang A."/>
            <person name="Wiebenga A."/>
            <person name="Young D."/>
            <person name="Pisabarro A."/>
            <person name="Eastwood D.C."/>
            <person name="Martin F."/>
            <person name="Cullen D."/>
            <person name="Grigoriev I.V."/>
            <person name="Hibbett D.S."/>
        </authorList>
    </citation>
    <scope>NUCLEOTIDE SEQUENCE [LARGE SCALE GENOMIC DNA]</scope>
    <source>
        <strain evidence="1 2">MD-104</strain>
    </source>
</reference>
<protein>
    <recommendedName>
        <fullName evidence="3">Heterokaryon incompatibility domain-containing protein</fullName>
    </recommendedName>
</protein>
<dbReference type="OMA" id="HIGCHIS"/>
<proteinExistence type="predicted"/>
<evidence type="ECO:0000313" key="1">
    <source>
        <dbReference type="EMBL" id="PCH44952.1"/>
    </source>
</evidence>
<name>A0A2H3JS27_WOLCO</name>
<dbReference type="OrthoDB" id="2426273at2759"/>
<evidence type="ECO:0008006" key="3">
    <source>
        <dbReference type="Google" id="ProtNLM"/>
    </source>
</evidence>
<dbReference type="EMBL" id="KB468168">
    <property type="protein sequence ID" value="PCH44952.1"/>
    <property type="molecule type" value="Genomic_DNA"/>
</dbReference>
<evidence type="ECO:0000313" key="2">
    <source>
        <dbReference type="Proteomes" id="UP000218811"/>
    </source>
</evidence>
<accession>A0A2H3JS27</accession>
<dbReference type="PANTHER" id="PTHR39596">
    <property type="match status" value="1"/>
</dbReference>
<sequence length="416" mass="46802">MIERGWCPFIVRFLQRDVCMLGYASSMEPPLRRGLAEGGHDSCSRDGCHVNNIDTSSYVVQHSTRSCSCTWKGPPLREVIDALAQDNPTIPVITVAGPKESPVDDLSVTCRIGKDTPYAAISHVWADGLGSNTETGLPSCQLRRIASLATSLVPGGAFWMDSLCVPRQKDMRRKAIGLMVQTYRDTEIVLVIDAGIRSCSVNSSTEEKLLRVLTSGWMQRPWTLQEAILSRKLVFEFAERIVPVEELIPHDERDLLDVVLLQLASEIWRLYKRRFAAGKLGIGDVSSFLRTRTTGRLEDETLAISSLLDVDAYELAGLPHEKRMMTMLTRLRNIPANIIFLSGSKLSEQGFRWAPATFMIRYGPRLSIAKNDAVCTGQGLIAQYQCIRFHTLTLHQRTLWRLWDRVELRGFAIRRP</sequence>
<organism evidence="1 2">
    <name type="scientific">Wolfiporia cocos (strain MD-104)</name>
    <name type="common">Brown rot fungus</name>
    <dbReference type="NCBI Taxonomy" id="742152"/>
    <lineage>
        <taxon>Eukaryota</taxon>
        <taxon>Fungi</taxon>
        <taxon>Dikarya</taxon>
        <taxon>Basidiomycota</taxon>
        <taxon>Agaricomycotina</taxon>
        <taxon>Agaricomycetes</taxon>
        <taxon>Polyporales</taxon>
        <taxon>Phaeolaceae</taxon>
        <taxon>Wolfiporia</taxon>
    </lineage>
</organism>